<feature type="region of interest" description="Disordered" evidence="1">
    <location>
        <begin position="250"/>
        <end position="413"/>
    </location>
</feature>
<evidence type="ECO:0008006" key="4">
    <source>
        <dbReference type="Google" id="ProtNLM"/>
    </source>
</evidence>
<feature type="compositionally biased region" description="Basic and acidic residues" evidence="1">
    <location>
        <begin position="303"/>
        <end position="314"/>
    </location>
</feature>
<proteinExistence type="predicted"/>
<sequence length="1282" mass="139550">MESVHGIDVSWLHRPQKDGLTRSRAPSSPAAPPKDFPSPSPRISQSPAVDKSSSENDEIKPLSRVVTEPLPHKTSTTIPLGTTTTHIESSAPRSAPRRPGLRGRTSTDRLNGDNGKGPRRGSWISNISSRFSSQSQPNTAAPATPQVSKPTVNGTHMATPQPDLEKVATPTSPTLNRKEPEEMLPYVPQKPKESSGSFFSSLTRRLSTNSQTGTPVKAPEHGGVCPRRTMNVNANRPRCLVPELDQAKLRRVSFSVDVEIAGGPRYKDDEAPTDKAKKVKDKDKKIKERAEGEALKRPQAATDLKEDEGNKDTTVDDELANNSPDEKKDDEAQDDKKEPKQMTRKQEKKKRSEEERKERKEKKRRKAEENGQIPVELTRDDSDSKDSSPTASISGATPVPPPKPHDRPTTDPVRIYRRCCQLRESPILKRITEQLMNPKCTVPGDSGTVQVLNLTGSRLQLGDFITLGDWLAIVPVKRLLLEDADITDEGLRVVLAGLLAAKKPEPTRARHRNSDVPKPPPRAGVVERLNLKNNPRVTRSGWKHLALFLNMCKSLKAIDLSMIQFPDDLPPGAQKLSPRPDNANPLPDAAEIFAKALAERQGGSVLEELILSECGLNSEQIRKIVDGAMVCGVSRLGLAGSHLDDDGFEHILTYVRSGICHVVDIGSNDLRGKMDKLAQSLTHRPDCPVWGMSLASCNLDSDSLKPLFQAFKKLTNFRFLDLSHNKSLFENDTTGGVHLLRKYIPQFKELKRIHLNDVGMNAKQAIAIAEVLPEGLSLAHVAILENSELSKLVANTDEASQEEACALYASLMAAVRVSHTIICIDIDVPPPNNSEVVKALAKQVVAYCLRNMERMPLPSYLSSEAASSLSAPLTQISSETSPRPESSTEITVPDVLIHLVGHVDGFNENHDNDDPAPDSDYIVGGTGVVKALQYCLGEKAQELRRGSGNLPSTPPPGRTSGTSTPRDRPGTSDGADKDATVGAALSQRQGRAKEVSKNLLGSARKIRSRLQPALAKEAQTGDTLAYRRLMFLDQTLQGMIQRFEDEYPECRLPPTDATSPAPGSGKEGSISSFGSTVESPLLNRTSTEIGTSSAIVDADGDTDDELGVRRPSRRGSEVSLASKALAIEEGRMHRIGHGIRQDLAHNGSASPSPGPSRPSTSTSASASGTSSPHPHQPSPLPLANPPGQDQSQNQEDRDDPAEVFEGIDKHLKELTRRLDGLSGDDVRKMVEGSEGWDGVMQKIGANIEELREMKRRDPGQWEGFVESQVKARMNTEANSGAE</sequence>
<feature type="compositionally biased region" description="Basic and acidic residues" evidence="1">
    <location>
        <begin position="265"/>
        <end position="296"/>
    </location>
</feature>
<dbReference type="Gene3D" id="3.80.10.10">
    <property type="entry name" value="Ribonuclease Inhibitor"/>
    <property type="match status" value="1"/>
</dbReference>
<feature type="region of interest" description="Disordered" evidence="1">
    <location>
        <begin position="1049"/>
        <end position="1121"/>
    </location>
</feature>
<evidence type="ECO:0000256" key="1">
    <source>
        <dbReference type="SAM" id="MobiDB-lite"/>
    </source>
</evidence>
<feature type="compositionally biased region" description="Basic and acidic residues" evidence="1">
    <location>
        <begin position="324"/>
        <end position="358"/>
    </location>
</feature>
<name>A0A6A6GGS0_9PEZI</name>
<evidence type="ECO:0000313" key="3">
    <source>
        <dbReference type="Proteomes" id="UP000799538"/>
    </source>
</evidence>
<reference evidence="3" key="1">
    <citation type="journal article" date="2020" name="Stud. Mycol.">
        <title>101 Dothideomycetes genomes: A test case for predicting lifestyles and emergence of pathogens.</title>
        <authorList>
            <person name="Haridas S."/>
            <person name="Albert R."/>
            <person name="Binder M."/>
            <person name="Bloem J."/>
            <person name="LaButti K."/>
            <person name="Salamov A."/>
            <person name="Andreopoulos B."/>
            <person name="Baker S."/>
            <person name="Barry K."/>
            <person name="Bills G."/>
            <person name="Bluhm B."/>
            <person name="Cannon C."/>
            <person name="Castanera R."/>
            <person name="Culley D."/>
            <person name="Daum C."/>
            <person name="Ezra D."/>
            <person name="Gonzalez J."/>
            <person name="Henrissat B."/>
            <person name="Kuo A."/>
            <person name="Liang C."/>
            <person name="Lipzen A."/>
            <person name="Lutzoni F."/>
            <person name="Magnuson J."/>
            <person name="Mondo S."/>
            <person name="Nolan M."/>
            <person name="Ohm R."/>
            <person name="Pangilinan J."/>
            <person name="Park H.-J."/>
            <person name="Ramirez L."/>
            <person name="Alfaro M."/>
            <person name="Sun H."/>
            <person name="Tritt A."/>
            <person name="Yoshinaga Y."/>
            <person name="Zwiers L.-H."/>
            <person name="Turgeon B."/>
            <person name="Goodwin S."/>
            <person name="Spatafora J."/>
            <person name="Crous P."/>
            <person name="Grigoriev I."/>
        </authorList>
    </citation>
    <scope>NUCLEOTIDE SEQUENCE [LARGE SCALE GENOMIC DNA]</scope>
    <source>
        <strain evidence="3">CECT 20119</strain>
    </source>
</reference>
<feature type="compositionally biased region" description="Polar residues" evidence="1">
    <location>
        <begin position="194"/>
        <end position="214"/>
    </location>
</feature>
<feature type="compositionally biased region" description="Polar residues" evidence="1">
    <location>
        <begin position="137"/>
        <end position="158"/>
    </location>
</feature>
<feature type="region of interest" description="Disordered" evidence="1">
    <location>
        <begin position="1"/>
        <end position="230"/>
    </location>
</feature>
<feature type="compositionally biased region" description="Pro residues" evidence="1">
    <location>
        <begin position="29"/>
        <end position="40"/>
    </location>
</feature>
<feature type="region of interest" description="Disordered" evidence="1">
    <location>
        <begin position="1142"/>
        <end position="1208"/>
    </location>
</feature>
<evidence type="ECO:0000313" key="2">
    <source>
        <dbReference type="EMBL" id="KAF2224888.1"/>
    </source>
</evidence>
<protein>
    <recommendedName>
        <fullName evidence="4">Cell wall biogenesis protein Mhp1</fullName>
    </recommendedName>
</protein>
<gene>
    <name evidence="2" type="ORF">BDZ85DRAFT_280101</name>
</gene>
<feature type="compositionally biased region" description="Pro residues" evidence="1">
    <location>
        <begin position="1174"/>
        <end position="1184"/>
    </location>
</feature>
<feature type="compositionally biased region" description="Basic and acidic residues" evidence="1">
    <location>
        <begin position="965"/>
        <end position="979"/>
    </location>
</feature>
<dbReference type="SUPFAM" id="SSF52047">
    <property type="entry name" value="RNI-like"/>
    <property type="match status" value="1"/>
</dbReference>
<dbReference type="OrthoDB" id="8436363at2759"/>
<feature type="region of interest" description="Disordered" evidence="1">
    <location>
        <begin position="943"/>
        <end position="999"/>
    </location>
</feature>
<dbReference type="InterPro" id="IPR032675">
    <property type="entry name" value="LRR_dom_sf"/>
</dbReference>
<feature type="compositionally biased region" description="Low complexity" evidence="1">
    <location>
        <begin position="74"/>
        <end position="85"/>
    </location>
</feature>
<organism evidence="2 3">
    <name type="scientific">Elsinoe ampelina</name>
    <dbReference type="NCBI Taxonomy" id="302913"/>
    <lineage>
        <taxon>Eukaryota</taxon>
        <taxon>Fungi</taxon>
        <taxon>Dikarya</taxon>
        <taxon>Ascomycota</taxon>
        <taxon>Pezizomycotina</taxon>
        <taxon>Dothideomycetes</taxon>
        <taxon>Dothideomycetidae</taxon>
        <taxon>Myriangiales</taxon>
        <taxon>Elsinoaceae</taxon>
        <taxon>Elsinoe</taxon>
    </lineage>
</organism>
<feature type="compositionally biased region" description="Basic and acidic residues" evidence="1">
    <location>
        <begin position="377"/>
        <end position="386"/>
    </location>
</feature>
<accession>A0A6A6GGS0</accession>
<keyword evidence="3" id="KW-1185">Reference proteome</keyword>
<dbReference type="PANTHER" id="PTHR24216:SF65">
    <property type="entry name" value="PAXILLIN-LIKE PROTEIN 1"/>
    <property type="match status" value="1"/>
</dbReference>
<feature type="compositionally biased region" description="Basic and acidic residues" evidence="1">
    <location>
        <begin position="52"/>
        <end position="61"/>
    </location>
</feature>
<dbReference type="PANTHER" id="PTHR24216">
    <property type="entry name" value="PAXILLIN-RELATED"/>
    <property type="match status" value="1"/>
</dbReference>
<feature type="compositionally biased region" description="Low complexity" evidence="1">
    <location>
        <begin position="1147"/>
        <end position="1173"/>
    </location>
</feature>
<dbReference type="Proteomes" id="UP000799538">
    <property type="component" value="Unassembled WGS sequence"/>
</dbReference>
<feature type="compositionally biased region" description="Polar residues" evidence="1">
    <location>
        <begin position="1069"/>
        <end position="1094"/>
    </location>
</feature>
<dbReference type="EMBL" id="ML992504">
    <property type="protein sequence ID" value="KAF2224888.1"/>
    <property type="molecule type" value="Genomic_DNA"/>
</dbReference>
<feature type="compositionally biased region" description="Low complexity" evidence="1">
    <location>
        <begin position="122"/>
        <end position="136"/>
    </location>
</feature>